<reference evidence="3" key="1">
    <citation type="journal article" date="2017" name="Genome Biol.">
        <title>Comparative genomics reveals high biological diversity and specific adaptations in the industrially and medically important fungal genus Aspergillus.</title>
        <authorList>
            <person name="de Vries R.P."/>
            <person name="Riley R."/>
            <person name="Wiebenga A."/>
            <person name="Aguilar-Osorio G."/>
            <person name="Amillis S."/>
            <person name="Uchima C.A."/>
            <person name="Anderluh G."/>
            <person name="Asadollahi M."/>
            <person name="Askin M."/>
            <person name="Barry K."/>
            <person name="Battaglia E."/>
            <person name="Bayram O."/>
            <person name="Benocci T."/>
            <person name="Braus-Stromeyer S.A."/>
            <person name="Caldana C."/>
            <person name="Canovas D."/>
            <person name="Cerqueira G.C."/>
            <person name="Chen F."/>
            <person name="Chen W."/>
            <person name="Choi C."/>
            <person name="Clum A."/>
            <person name="Dos Santos R.A."/>
            <person name="Damasio A.R."/>
            <person name="Diallinas G."/>
            <person name="Emri T."/>
            <person name="Fekete E."/>
            <person name="Flipphi M."/>
            <person name="Freyberg S."/>
            <person name="Gallo A."/>
            <person name="Gournas C."/>
            <person name="Habgood R."/>
            <person name="Hainaut M."/>
            <person name="Harispe M.L."/>
            <person name="Henrissat B."/>
            <person name="Hilden K.S."/>
            <person name="Hope R."/>
            <person name="Hossain A."/>
            <person name="Karabika E."/>
            <person name="Karaffa L."/>
            <person name="Karanyi Z."/>
            <person name="Krasevec N."/>
            <person name="Kuo A."/>
            <person name="Kusch H."/>
            <person name="LaButti K."/>
            <person name="Lagendijk E.L."/>
            <person name="Lapidus A."/>
            <person name="Levasseur A."/>
            <person name="Lindquist E."/>
            <person name="Lipzen A."/>
            <person name="Logrieco A.F."/>
            <person name="MacCabe A."/>
            <person name="Maekelae M.R."/>
            <person name="Malavazi I."/>
            <person name="Melin P."/>
            <person name="Meyer V."/>
            <person name="Mielnichuk N."/>
            <person name="Miskei M."/>
            <person name="Molnar A.P."/>
            <person name="Mule G."/>
            <person name="Ngan C.Y."/>
            <person name="Orejas M."/>
            <person name="Orosz E."/>
            <person name="Ouedraogo J.P."/>
            <person name="Overkamp K.M."/>
            <person name="Park H.-S."/>
            <person name="Perrone G."/>
            <person name="Piumi F."/>
            <person name="Punt P.J."/>
            <person name="Ram A.F."/>
            <person name="Ramon A."/>
            <person name="Rauscher S."/>
            <person name="Record E."/>
            <person name="Riano-Pachon D.M."/>
            <person name="Robert V."/>
            <person name="Roehrig J."/>
            <person name="Ruller R."/>
            <person name="Salamov A."/>
            <person name="Salih N.S."/>
            <person name="Samson R.A."/>
            <person name="Sandor E."/>
            <person name="Sanguinetti M."/>
            <person name="Schuetze T."/>
            <person name="Sepcic K."/>
            <person name="Shelest E."/>
            <person name="Sherlock G."/>
            <person name="Sophianopoulou V."/>
            <person name="Squina F.M."/>
            <person name="Sun H."/>
            <person name="Susca A."/>
            <person name="Todd R.B."/>
            <person name="Tsang A."/>
            <person name="Unkles S.E."/>
            <person name="van de Wiele N."/>
            <person name="van Rossen-Uffink D."/>
            <person name="Oliveira J.V."/>
            <person name="Vesth T.C."/>
            <person name="Visser J."/>
            <person name="Yu J.-H."/>
            <person name="Zhou M."/>
            <person name="Andersen M.R."/>
            <person name="Archer D.B."/>
            <person name="Baker S.E."/>
            <person name="Benoit I."/>
            <person name="Brakhage A.A."/>
            <person name="Braus G.H."/>
            <person name="Fischer R."/>
            <person name="Frisvad J.C."/>
            <person name="Goldman G.H."/>
            <person name="Houbraken J."/>
            <person name="Oakley B."/>
            <person name="Pocsi I."/>
            <person name="Scazzocchio C."/>
            <person name="Seiboth B."/>
            <person name="vanKuyk P.A."/>
            <person name="Wortman J."/>
            <person name="Dyer P.S."/>
            <person name="Grigoriev I.V."/>
        </authorList>
    </citation>
    <scope>NUCLEOTIDE SEQUENCE [LARGE SCALE GENOMIC DNA]</scope>
    <source>
        <strain evidence="3">CBS 583.65</strain>
    </source>
</reference>
<dbReference type="VEuPathDB" id="FungiDB:ASPVEDRAFT_31719"/>
<proteinExistence type="predicted"/>
<feature type="region of interest" description="Disordered" evidence="1">
    <location>
        <begin position="67"/>
        <end position="129"/>
    </location>
</feature>
<sequence>MGSLKWRARISLLQLAPPGSDSPLRSARFKEHPRGAHHDQSNTASATLGPIPGQLALATPPAAIQYRSDPQESGQQAALPHPLDGVPKPYQRLHDECDTPSGYPGHAETRRKQPSIPTEPKVQKGTPTGTRENFVETWKRSGIDAVWRAAALLRLLLEKEYSLHSQPPEDVEDGGEKVRNAGLHVGRGSRHTRAPALAVSRKPVNKAAGQALGRRTMKEFENVRVFHGRHCDYNEVPTSVAGVSGVSDLKAARP</sequence>
<dbReference type="AlphaFoldDB" id="A0A1L9PV37"/>
<dbReference type="RefSeq" id="XP_040671095.1">
    <property type="nucleotide sequence ID" value="XM_040810519.1"/>
</dbReference>
<accession>A0A1L9PV37</accession>
<evidence type="ECO:0000313" key="3">
    <source>
        <dbReference type="Proteomes" id="UP000184073"/>
    </source>
</evidence>
<feature type="region of interest" description="Disordered" evidence="1">
    <location>
        <begin position="16"/>
        <end position="55"/>
    </location>
</feature>
<evidence type="ECO:0000313" key="2">
    <source>
        <dbReference type="EMBL" id="OJJ05333.1"/>
    </source>
</evidence>
<dbReference type="EMBL" id="KV878132">
    <property type="protein sequence ID" value="OJJ05333.1"/>
    <property type="molecule type" value="Genomic_DNA"/>
</dbReference>
<gene>
    <name evidence="2" type="ORF">ASPVEDRAFT_31719</name>
</gene>
<protein>
    <submittedName>
        <fullName evidence="2">Uncharacterized protein</fullName>
    </submittedName>
</protein>
<keyword evidence="3" id="KW-1185">Reference proteome</keyword>
<evidence type="ECO:0000256" key="1">
    <source>
        <dbReference type="SAM" id="MobiDB-lite"/>
    </source>
</evidence>
<dbReference type="Proteomes" id="UP000184073">
    <property type="component" value="Unassembled WGS sequence"/>
</dbReference>
<feature type="compositionally biased region" description="Basic and acidic residues" evidence="1">
    <location>
        <begin position="28"/>
        <end position="40"/>
    </location>
</feature>
<organism evidence="2 3">
    <name type="scientific">Aspergillus versicolor CBS 583.65</name>
    <dbReference type="NCBI Taxonomy" id="1036611"/>
    <lineage>
        <taxon>Eukaryota</taxon>
        <taxon>Fungi</taxon>
        <taxon>Dikarya</taxon>
        <taxon>Ascomycota</taxon>
        <taxon>Pezizomycotina</taxon>
        <taxon>Eurotiomycetes</taxon>
        <taxon>Eurotiomycetidae</taxon>
        <taxon>Eurotiales</taxon>
        <taxon>Aspergillaceae</taxon>
        <taxon>Aspergillus</taxon>
        <taxon>Aspergillus subgen. Nidulantes</taxon>
    </lineage>
</organism>
<dbReference type="GeneID" id="63726030"/>
<name>A0A1L9PV37_ASPVE</name>